<keyword evidence="4" id="KW-1185">Reference proteome</keyword>
<dbReference type="GO" id="GO:0016787">
    <property type="term" value="F:hydrolase activity"/>
    <property type="evidence" value="ECO:0007669"/>
    <property type="project" value="UniProtKB-KW"/>
</dbReference>
<dbReference type="AlphaFoldDB" id="A0A7W6GT46"/>
<gene>
    <name evidence="3" type="ORF">GGQ68_002801</name>
</gene>
<evidence type="ECO:0000313" key="3">
    <source>
        <dbReference type="EMBL" id="MBB3986462.1"/>
    </source>
</evidence>
<reference evidence="3 4" key="1">
    <citation type="submission" date="2020-08" db="EMBL/GenBank/DDBJ databases">
        <title>Genomic Encyclopedia of Type Strains, Phase IV (KMG-IV): sequencing the most valuable type-strain genomes for metagenomic binning, comparative biology and taxonomic classification.</title>
        <authorList>
            <person name="Goeker M."/>
        </authorList>
    </citation>
    <scope>NUCLEOTIDE SEQUENCE [LARGE SCALE GENOMIC DNA]</scope>
    <source>
        <strain evidence="3 4">DSM 102235</strain>
    </source>
</reference>
<dbReference type="Proteomes" id="UP000541426">
    <property type="component" value="Unassembled WGS sequence"/>
</dbReference>
<dbReference type="RefSeq" id="WP_183966856.1">
    <property type="nucleotide sequence ID" value="NZ_BAABBZ010000002.1"/>
</dbReference>
<organism evidence="3 4">
    <name type="scientific">Sagittula marina</name>
    <dbReference type="NCBI Taxonomy" id="943940"/>
    <lineage>
        <taxon>Bacteria</taxon>
        <taxon>Pseudomonadati</taxon>
        <taxon>Pseudomonadota</taxon>
        <taxon>Alphaproteobacteria</taxon>
        <taxon>Rhodobacterales</taxon>
        <taxon>Roseobacteraceae</taxon>
        <taxon>Sagittula</taxon>
    </lineage>
</organism>
<proteinExistence type="predicted"/>
<evidence type="ECO:0000256" key="1">
    <source>
        <dbReference type="ARBA" id="ARBA00022801"/>
    </source>
</evidence>
<dbReference type="InterPro" id="IPR050300">
    <property type="entry name" value="GDXG_lipolytic_enzyme"/>
</dbReference>
<keyword evidence="1" id="KW-0378">Hydrolase</keyword>
<dbReference type="InterPro" id="IPR029058">
    <property type="entry name" value="AB_hydrolase_fold"/>
</dbReference>
<dbReference type="InterPro" id="IPR013094">
    <property type="entry name" value="AB_hydrolase_3"/>
</dbReference>
<sequence length="298" mass="32609">MSWQLQLLNAQLRLFTRPRIGRTRTPEEAQKSVELSSKLAIAPPYLRILERAGGLYWICCGSCRPDRVVLYFHGGGFISGSPLTHSAMLGALSCDTGVEVCALRYPLTQEAPFPAQIEAAMSAWERLRHLGYKPKDIVLGGDSAGGGLALCLLSQLCQRGEAPSGVFTFSPWTDLALTGESLTENAQQDPILPPERIHELAEIVLDGADPCDPRASALYAAFPDCPPVWIAWSETEILRDDGARMAARLRDEGADVQTEVHSSAPHVWPLFQGWVPEGTETLKHAAQFVQESFADNSR</sequence>
<evidence type="ECO:0000259" key="2">
    <source>
        <dbReference type="Pfam" id="PF07859"/>
    </source>
</evidence>
<comment type="caution">
    <text evidence="3">The sequence shown here is derived from an EMBL/GenBank/DDBJ whole genome shotgun (WGS) entry which is preliminary data.</text>
</comment>
<dbReference type="PANTHER" id="PTHR48081:SF8">
    <property type="entry name" value="ALPHA_BETA HYDROLASE FOLD-3 DOMAIN-CONTAINING PROTEIN-RELATED"/>
    <property type="match status" value="1"/>
</dbReference>
<feature type="domain" description="Alpha/beta hydrolase fold-3" evidence="2">
    <location>
        <begin position="69"/>
        <end position="268"/>
    </location>
</feature>
<dbReference type="SUPFAM" id="SSF53474">
    <property type="entry name" value="alpha/beta-Hydrolases"/>
    <property type="match status" value="1"/>
</dbReference>
<dbReference type="Gene3D" id="3.40.50.1820">
    <property type="entry name" value="alpha/beta hydrolase"/>
    <property type="match status" value="1"/>
</dbReference>
<accession>A0A7W6GT46</accession>
<dbReference type="EMBL" id="JACIEJ010000006">
    <property type="protein sequence ID" value="MBB3986462.1"/>
    <property type="molecule type" value="Genomic_DNA"/>
</dbReference>
<dbReference type="PANTHER" id="PTHR48081">
    <property type="entry name" value="AB HYDROLASE SUPERFAMILY PROTEIN C4A8.06C"/>
    <property type="match status" value="1"/>
</dbReference>
<evidence type="ECO:0000313" key="4">
    <source>
        <dbReference type="Proteomes" id="UP000541426"/>
    </source>
</evidence>
<protein>
    <submittedName>
        <fullName evidence="3">Acetyl esterase/lipase</fullName>
    </submittedName>
</protein>
<name>A0A7W6GT46_9RHOB</name>
<dbReference type="Pfam" id="PF07859">
    <property type="entry name" value="Abhydrolase_3"/>
    <property type="match status" value="1"/>
</dbReference>